<keyword evidence="2" id="KW-1185">Reference proteome</keyword>
<reference evidence="2" key="1">
    <citation type="submission" date="2023-01" db="EMBL/GenBank/DDBJ databases">
        <title>Key to firefly adult light organ development and bioluminescence: homeobox transcription factors regulate luciferase expression and transportation to peroxisome.</title>
        <authorList>
            <person name="Fu X."/>
        </authorList>
    </citation>
    <scope>NUCLEOTIDE SEQUENCE [LARGE SCALE GENOMIC DNA]</scope>
</reference>
<comment type="caution">
    <text evidence="1">The sequence shown here is derived from an EMBL/GenBank/DDBJ whole genome shotgun (WGS) entry which is preliminary data.</text>
</comment>
<dbReference type="AlphaFoldDB" id="A0AAN7PGZ0"/>
<evidence type="ECO:0000313" key="1">
    <source>
        <dbReference type="EMBL" id="KAK4886152.1"/>
    </source>
</evidence>
<organism evidence="1 2">
    <name type="scientific">Aquatica leii</name>
    <dbReference type="NCBI Taxonomy" id="1421715"/>
    <lineage>
        <taxon>Eukaryota</taxon>
        <taxon>Metazoa</taxon>
        <taxon>Ecdysozoa</taxon>
        <taxon>Arthropoda</taxon>
        <taxon>Hexapoda</taxon>
        <taxon>Insecta</taxon>
        <taxon>Pterygota</taxon>
        <taxon>Neoptera</taxon>
        <taxon>Endopterygota</taxon>
        <taxon>Coleoptera</taxon>
        <taxon>Polyphaga</taxon>
        <taxon>Elateriformia</taxon>
        <taxon>Elateroidea</taxon>
        <taxon>Lampyridae</taxon>
        <taxon>Luciolinae</taxon>
        <taxon>Aquatica</taxon>
    </lineage>
</organism>
<gene>
    <name evidence="1" type="ORF">RN001_002423</name>
</gene>
<dbReference type="Proteomes" id="UP001353858">
    <property type="component" value="Unassembled WGS sequence"/>
</dbReference>
<proteinExistence type="predicted"/>
<accession>A0AAN7PGZ0</accession>
<evidence type="ECO:0000313" key="2">
    <source>
        <dbReference type="Proteomes" id="UP001353858"/>
    </source>
</evidence>
<sequence>MNILSGVFTCSTFIKLNIFKCKSKVLQSTVRAHYNGFILFAIGKLLCDIYLEFIDTDLLHKILQKQNIIIWILSSTNENIKNKRCHSGQQKDLIS</sequence>
<dbReference type="EMBL" id="JARPUR010000001">
    <property type="protein sequence ID" value="KAK4886152.1"/>
    <property type="molecule type" value="Genomic_DNA"/>
</dbReference>
<protein>
    <submittedName>
        <fullName evidence="1">Uncharacterized protein</fullName>
    </submittedName>
</protein>
<name>A0AAN7PGZ0_9COLE</name>